<organism evidence="2 3">
    <name type="scientific">Suillus subaureus</name>
    <dbReference type="NCBI Taxonomy" id="48587"/>
    <lineage>
        <taxon>Eukaryota</taxon>
        <taxon>Fungi</taxon>
        <taxon>Dikarya</taxon>
        <taxon>Basidiomycota</taxon>
        <taxon>Agaricomycotina</taxon>
        <taxon>Agaricomycetes</taxon>
        <taxon>Agaricomycetidae</taxon>
        <taxon>Boletales</taxon>
        <taxon>Suillineae</taxon>
        <taxon>Suillaceae</taxon>
        <taxon>Suillus</taxon>
    </lineage>
</organism>
<evidence type="ECO:0000313" key="2">
    <source>
        <dbReference type="EMBL" id="KAG1813287.1"/>
    </source>
</evidence>
<evidence type="ECO:0000256" key="1">
    <source>
        <dbReference type="SAM" id="Phobius"/>
    </source>
</evidence>
<feature type="non-terminal residue" evidence="2">
    <location>
        <position position="79"/>
    </location>
</feature>
<keyword evidence="1" id="KW-0472">Membrane</keyword>
<reference evidence="2" key="1">
    <citation type="journal article" date="2020" name="New Phytol.">
        <title>Comparative genomics reveals dynamic genome evolution in host specialist ectomycorrhizal fungi.</title>
        <authorList>
            <person name="Lofgren L.A."/>
            <person name="Nguyen N.H."/>
            <person name="Vilgalys R."/>
            <person name="Ruytinx J."/>
            <person name="Liao H.L."/>
            <person name="Branco S."/>
            <person name="Kuo A."/>
            <person name="LaButti K."/>
            <person name="Lipzen A."/>
            <person name="Andreopoulos W."/>
            <person name="Pangilinan J."/>
            <person name="Riley R."/>
            <person name="Hundley H."/>
            <person name="Na H."/>
            <person name="Barry K."/>
            <person name="Grigoriev I.V."/>
            <person name="Stajich J.E."/>
            <person name="Kennedy P.G."/>
        </authorList>
    </citation>
    <scope>NUCLEOTIDE SEQUENCE</scope>
    <source>
        <strain evidence="2">MN1</strain>
    </source>
</reference>
<accession>A0A9P7E7C0</accession>
<feature type="transmembrane region" description="Helical" evidence="1">
    <location>
        <begin position="40"/>
        <end position="58"/>
    </location>
</feature>
<proteinExistence type="predicted"/>
<dbReference type="OrthoDB" id="10259742at2759"/>
<sequence length="79" mass="8988">MISEIIYMHESSDIKITPNDSTNLGSGMLDHPVARFFMEYVHFLGGLCVYTTFAPIAARVRGIRRDYGALLRSYFVQQV</sequence>
<comment type="caution">
    <text evidence="2">The sequence shown here is derived from an EMBL/GenBank/DDBJ whole genome shotgun (WGS) entry which is preliminary data.</text>
</comment>
<dbReference type="AlphaFoldDB" id="A0A9P7E7C0"/>
<keyword evidence="3" id="KW-1185">Reference proteome</keyword>
<dbReference type="RefSeq" id="XP_041191161.1">
    <property type="nucleotide sequence ID" value="XM_041336153.1"/>
</dbReference>
<dbReference type="Proteomes" id="UP000807769">
    <property type="component" value="Unassembled WGS sequence"/>
</dbReference>
<evidence type="ECO:0000313" key="3">
    <source>
        <dbReference type="Proteomes" id="UP000807769"/>
    </source>
</evidence>
<gene>
    <name evidence="2" type="ORF">BJ212DRAFT_1367672</name>
</gene>
<keyword evidence="1" id="KW-0812">Transmembrane</keyword>
<dbReference type="GeneID" id="64630170"/>
<name>A0A9P7E7C0_9AGAM</name>
<keyword evidence="1" id="KW-1133">Transmembrane helix</keyword>
<dbReference type="EMBL" id="JABBWG010000024">
    <property type="protein sequence ID" value="KAG1813287.1"/>
    <property type="molecule type" value="Genomic_DNA"/>
</dbReference>
<protein>
    <submittedName>
        <fullName evidence="2">Uncharacterized protein</fullName>
    </submittedName>
</protein>